<dbReference type="EMBL" id="BNJF01000001">
    <property type="protein sequence ID" value="GHO44529.1"/>
    <property type="molecule type" value="Genomic_DNA"/>
</dbReference>
<protein>
    <submittedName>
        <fullName evidence="1">Uncharacterized protein</fullName>
    </submittedName>
</protein>
<dbReference type="Proteomes" id="UP000612362">
    <property type="component" value="Unassembled WGS sequence"/>
</dbReference>
<sequence length="87" mass="10325">MSWKKRLHTIIDDLKPSRYFPAIFQEITELKSIVSHATNETDVQRQAERRLTEIMSKSRMYAQSIEDSQRENTVRQFLNTMVGSSRY</sequence>
<dbReference type="AlphaFoldDB" id="A0A8J3I457"/>
<gene>
    <name evidence="1" type="ORF">KSX_26920</name>
</gene>
<organism evidence="1 2">
    <name type="scientific">Ktedonospora formicarum</name>
    <dbReference type="NCBI Taxonomy" id="2778364"/>
    <lineage>
        <taxon>Bacteria</taxon>
        <taxon>Bacillati</taxon>
        <taxon>Chloroflexota</taxon>
        <taxon>Ktedonobacteria</taxon>
        <taxon>Ktedonobacterales</taxon>
        <taxon>Ktedonobacteraceae</taxon>
        <taxon>Ktedonospora</taxon>
    </lineage>
</organism>
<reference evidence="1" key="1">
    <citation type="submission" date="2020-10" db="EMBL/GenBank/DDBJ databases">
        <title>Taxonomic study of unclassified bacteria belonging to the class Ktedonobacteria.</title>
        <authorList>
            <person name="Yabe S."/>
            <person name="Wang C.M."/>
            <person name="Zheng Y."/>
            <person name="Sakai Y."/>
            <person name="Cavaletti L."/>
            <person name="Monciardini P."/>
            <person name="Donadio S."/>
        </authorList>
    </citation>
    <scope>NUCLEOTIDE SEQUENCE</scope>
    <source>
        <strain evidence="1">SOSP1-1</strain>
    </source>
</reference>
<proteinExistence type="predicted"/>
<evidence type="ECO:0000313" key="2">
    <source>
        <dbReference type="Proteomes" id="UP000612362"/>
    </source>
</evidence>
<keyword evidence="2" id="KW-1185">Reference proteome</keyword>
<comment type="caution">
    <text evidence="1">The sequence shown here is derived from an EMBL/GenBank/DDBJ whole genome shotgun (WGS) entry which is preliminary data.</text>
</comment>
<dbReference type="RefSeq" id="WP_220193914.1">
    <property type="nucleotide sequence ID" value="NZ_BNJF01000001.1"/>
</dbReference>
<accession>A0A8J3I457</accession>
<evidence type="ECO:0000313" key="1">
    <source>
        <dbReference type="EMBL" id="GHO44529.1"/>
    </source>
</evidence>
<name>A0A8J3I457_9CHLR</name>